<comment type="caution">
    <text evidence="1">The sequence shown here is derived from an EMBL/GenBank/DDBJ whole genome shotgun (WGS) entry which is preliminary data.</text>
</comment>
<name>X1PF82_9ZZZZ</name>
<proteinExistence type="predicted"/>
<reference evidence="1" key="1">
    <citation type="journal article" date="2014" name="Front. Microbiol.">
        <title>High frequency of phylogenetically diverse reductive dehalogenase-homologous genes in deep subseafloor sedimentary metagenomes.</title>
        <authorList>
            <person name="Kawai M."/>
            <person name="Futagami T."/>
            <person name="Toyoda A."/>
            <person name="Takaki Y."/>
            <person name="Nishi S."/>
            <person name="Hori S."/>
            <person name="Arai W."/>
            <person name="Tsubouchi T."/>
            <person name="Morono Y."/>
            <person name="Uchiyama I."/>
            <person name="Ito T."/>
            <person name="Fujiyama A."/>
            <person name="Inagaki F."/>
            <person name="Takami H."/>
        </authorList>
    </citation>
    <scope>NUCLEOTIDE SEQUENCE</scope>
    <source>
        <strain evidence="1">Expedition CK06-06</strain>
    </source>
</reference>
<dbReference type="AlphaFoldDB" id="X1PF82"/>
<sequence>MKPEKAIELLTRPLNGDTTDTIFDLHDAQKLGAEALKAIQKWREDGDDDILERLPGEDGPE</sequence>
<dbReference type="EMBL" id="BARV01023273">
    <property type="protein sequence ID" value="GAI29549.1"/>
    <property type="molecule type" value="Genomic_DNA"/>
</dbReference>
<gene>
    <name evidence="1" type="ORF">S06H3_38213</name>
</gene>
<organism evidence="1">
    <name type="scientific">marine sediment metagenome</name>
    <dbReference type="NCBI Taxonomy" id="412755"/>
    <lineage>
        <taxon>unclassified sequences</taxon>
        <taxon>metagenomes</taxon>
        <taxon>ecological metagenomes</taxon>
    </lineage>
</organism>
<accession>X1PF82</accession>
<evidence type="ECO:0000313" key="1">
    <source>
        <dbReference type="EMBL" id="GAI29549.1"/>
    </source>
</evidence>
<protein>
    <submittedName>
        <fullName evidence="1">Uncharacterized protein</fullName>
    </submittedName>
</protein>